<gene>
    <name evidence="12" type="ORF">GE300_19695</name>
</gene>
<organism evidence="12 13">
    <name type="scientific">Halovulum marinum</name>
    <dbReference type="NCBI Taxonomy" id="2662447"/>
    <lineage>
        <taxon>Bacteria</taxon>
        <taxon>Pseudomonadati</taxon>
        <taxon>Pseudomonadota</taxon>
        <taxon>Alphaproteobacteria</taxon>
        <taxon>Rhodobacterales</taxon>
        <taxon>Paracoccaceae</taxon>
        <taxon>Halovulum</taxon>
    </lineage>
</organism>
<keyword evidence="12" id="KW-0282">Flagellum</keyword>
<keyword evidence="12" id="KW-0969">Cilium</keyword>
<keyword evidence="6" id="KW-0812">Transmembrane</keyword>
<evidence type="ECO:0000256" key="7">
    <source>
        <dbReference type="ARBA" id="ARBA00022779"/>
    </source>
</evidence>
<dbReference type="AlphaFoldDB" id="A0A6L5Z5I9"/>
<keyword evidence="4" id="KW-1003">Cell membrane</keyword>
<comment type="function">
    <text evidence="1 10">Controls the rotational direction of flagella during chemotaxis.</text>
</comment>
<evidence type="ECO:0000313" key="12">
    <source>
        <dbReference type="EMBL" id="MSU91803.1"/>
    </source>
</evidence>
<evidence type="ECO:0000256" key="11">
    <source>
        <dbReference type="SAM" id="SignalP"/>
    </source>
</evidence>
<dbReference type="Pfam" id="PF03748">
    <property type="entry name" value="FliL"/>
    <property type="match status" value="1"/>
</dbReference>
<keyword evidence="13" id="KW-1185">Reference proteome</keyword>
<sequence length="165" mass="17411">MAKLLPIALVALGLGAGAAAGLVLKPGKPVCDPEAPEKTPEACAAAEAPAAKETYEDGKTEFAELKRQFVVPIVRDEKVEALVVASLSVEIAEGGAEHVYSREPKLRDAFLNVLFVHAHSGGFDGAFTSRAAMADLKARLVEVARPVVGEGLRDVLITEIVRQDL</sequence>
<keyword evidence="7 10" id="KW-0283">Flagellar rotation</keyword>
<evidence type="ECO:0000256" key="10">
    <source>
        <dbReference type="RuleBase" id="RU364125"/>
    </source>
</evidence>
<comment type="subcellular location">
    <subcellularLocation>
        <location evidence="10">Cell inner membrane</location>
    </subcellularLocation>
    <subcellularLocation>
        <location evidence="2">Cell membrane</location>
        <topology evidence="2">Single-pass membrane protein</topology>
    </subcellularLocation>
</comment>
<keyword evidence="8" id="KW-1133">Transmembrane helix</keyword>
<feature type="chain" id="PRO_5027109763" description="Flagellar protein FliL" evidence="11">
    <location>
        <begin position="19"/>
        <end position="165"/>
    </location>
</feature>
<evidence type="ECO:0000256" key="4">
    <source>
        <dbReference type="ARBA" id="ARBA00022475"/>
    </source>
</evidence>
<keyword evidence="5 10" id="KW-0145">Chemotaxis</keyword>
<evidence type="ECO:0000256" key="1">
    <source>
        <dbReference type="ARBA" id="ARBA00002254"/>
    </source>
</evidence>
<comment type="caution">
    <text evidence="12">The sequence shown here is derived from an EMBL/GenBank/DDBJ whole genome shotgun (WGS) entry which is preliminary data.</text>
</comment>
<evidence type="ECO:0000256" key="3">
    <source>
        <dbReference type="ARBA" id="ARBA00008281"/>
    </source>
</evidence>
<reference evidence="12 13" key="1">
    <citation type="submission" date="2019-10" db="EMBL/GenBank/DDBJ databases">
        <title>Cognatihalovulum marinum gen. nov. sp. nov., a new member of the family Rhodobacteraceae isolated from deep seawater of the Northwest Indian Ocean.</title>
        <authorList>
            <person name="Ruan C."/>
            <person name="Wang J."/>
            <person name="Zheng X."/>
            <person name="Song L."/>
            <person name="Zhu Y."/>
            <person name="Huang Y."/>
            <person name="Lu Z."/>
            <person name="Du W."/>
            <person name="Huang L."/>
            <person name="Dai X."/>
        </authorList>
    </citation>
    <scope>NUCLEOTIDE SEQUENCE [LARGE SCALE GENOMIC DNA]</scope>
    <source>
        <strain evidence="12 13">2CG4</strain>
    </source>
</reference>
<evidence type="ECO:0000313" key="13">
    <source>
        <dbReference type="Proteomes" id="UP000474957"/>
    </source>
</evidence>
<accession>A0A6L5Z5I9</accession>
<feature type="signal peptide" evidence="11">
    <location>
        <begin position="1"/>
        <end position="18"/>
    </location>
</feature>
<evidence type="ECO:0000256" key="5">
    <source>
        <dbReference type="ARBA" id="ARBA00022500"/>
    </source>
</evidence>
<proteinExistence type="inferred from homology"/>
<evidence type="ECO:0000256" key="8">
    <source>
        <dbReference type="ARBA" id="ARBA00022989"/>
    </source>
</evidence>
<evidence type="ECO:0000256" key="6">
    <source>
        <dbReference type="ARBA" id="ARBA00022692"/>
    </source>
</evidence>
<evidence type="ECO:0000256" key="2">
    <source>
        <dbReference type="ARBA" id="ARBA00004162"/>
    </source>
</evidence>
<name>A0A6L5Z5I9_9RHOB</name>
<keyword evidence="11" id="KW-0732">Signal</keyword>
<dbReference type="RefSeq" id="WP_154449228.1">
    <property type="nucleotide sequence ID" value="NZ_WIND01000026.1"/>
</dbReference>
<dbReference type="InterPro" id="IPR005503">
    <property type="entry name" value="FliL"/>
</dbReference>
<dbReference type="Proteomes" id="UP000474957">
    <property type="component" value="Unassembled WGS sequence"/>
</dbReference>
<comment type="similarity">
    <text evidence="3 10">Belongs to the FliL family.</text>
</comment>
<keyword evidence="10" id="KW-0997">Cell inner membrane</keyword>
<dbReference type="EMBL" id="WIND01000026">
    <property type="protein sequence ID" value="MSU91803.1"/>
    <property type="molecule type" value="Genomic_DNA"/>
</dbReference>
<evidence type="ECO:0000256" key="9">
    <source>
        <dbReference type="ARBA" id="ARBA00023136"/>
    </source>
</evidence>
<keyword evidence="9 10" id="KW-0472">Membrane</keyword>
<keyword evidence="12" id="KW-0966">Cell projection</keyword>
<protein>
    <recommendedName>
        <fullName evidence="10">Flagellar protein FliL</fullName>
    </recommendedName>
</protein>